<organism evidence="2 3">
    <name type="scientific">Tribonema minus</name>
    <dbReference type="NCBI Taxonomy" id="303371"/>
    <lineage>
        <taxon>Eukaryota</taxon>
        <taxon>Sar</taxon>
        <taxon>Stramenopiles</taxon>
        <taxon>Ochrophyta</taxon>
        <taxon>PX clade</taxon>
        <taxon>Xanthophyceae</taxon>
        <taxon>Tribonematales</taxon>
        <taxon>Tribonemataceae</taxon>
        <taxon>Tribonema</taxon>
    </lineage>
</organism>
<protein>
    <submittedName>
        <fullName evidence="2">Uncharacterized protein</fullName>
    </submittedName>
</protein>
<gene>
    <name evidence="2" type="ORF">JKP88DRAFT_299697</name>
</gene>
<evidence type="ECO:0000313" key="3">
    <source>
        <dbReference type="Proteomes" id="UP000664859"/>
    </source>
</evidence>
<dbReference type="EMBL" id="JAFCMP010000039">
    <property type="protein sequence ID" value="KAG5190083.1"/>
    <property type="molecule type" value="Genomic_DNA"/>
</dbReference>
<dbReference type="InterPro" id="IPR003409">
    <property type="entry name" value="MORN"/>
</dbReference>
<name>A0A835ZJE6_9STRA</name>
<dbReference type="Gene3D" id="2.20.110.10">
    <property type="entry name" value="Histone H3 K4-specific methyltransferase SET7/9 N-terminal domain"/>
    <property type="match status" value="5"/>
</dbReference>
<sequence>MTPPLEATKGVLDATGKLVRRGRRTLADGSIYEGTITDGRREGEGVLKYPDGVRYVGEFKANHFHGYGHMTYGPSLENGVEVVGRSYDGYWQGGLMHGEGSYVSGLLVPVARNCNGSCAQLRTCRGSGSSAASAAPEADETTSMARARTGDTYRGGFARGAYHGRGKLVTAAGDHLDGDWRCARLSGAACIMYARGGCYTGDVRRGEPCGRGRMSFPRGQGAYDGEYKDGLQHGRGTRTFSNGSTYEGEWTARCTLLGHLAGGIVFEGEPHGEGAMRYANGDMYVGQWDMGHRGGRGVLTTAAGDRYEGTFLNGTRARSEPALRAASLSPPRRYDARRGSIHDLVRKACTCMPCFQVMDITIERWSAASASSAAAAAAAAAASAAAAAAAAAVAASTTAADAPYGRGCYIWADGGRYEGNFAATAPGIGHDVAFPRPDGRAHGRGARVWASGARYEGGFAGGLADGHGAQTQPDGERYEGPFKAGLRHGAGVCWWGNTSGAPFTELRCTARYVDISSYEGPFKAGLRHGAGVCWWGNTSGAPFTCALRRAHPGRARCRFEGVWERGAWAEGRFTCADGLTRAGTWRDGKLHGHGAARLVPAVGAAATADAGGFYRARRYSGAFADGARNGFGVLVYGGGDSVAAHFVRGHAHGIGVYRLGGGARLRPARMDMGTRAAWLDWDQVEDSELVRRVRESHELRPNVLMSADSNEVRRVAQLLGEGGGDASATATRCAAAEGALIAVESASAIVLSQ</sequence>
<dbReference type="Proteomes" id="UP000664859">
    <property type="component" value="Unassembled WGS sequence"/>
</dbReference>
<evidence type="ECO:0000256" key="1">
    <source>
        <dbReference type="ARBA" id="ARBA00022737"/>
    </source>
</evidence>
<dbReference type="SUPFAM" id="SSF82185">
    <property type="entry name" value="Histone H3 K4-specific methyltransferase SET7/9 N-terminal domain"/>
    <property type="match status" value="5"/>
</dbReference>
<dbReference type="OrthoDB" id="270720at2759"/>
<dbReference type="SMART" id="SM00698">
    <property type="entry name" value="MORN"/>
    <property type="match status" value="13"/>
</dbReference>
<proteinExistence type="predicted"/>
<dbReference type="PANTHER" id="PTHR23084">
    <property type="entry name" value="PHOSPHATIDYLINOSITOL-4-PHOSPHATE 5-KINASE RELATED"/>
    <property type="match status" value="1"/>
</dbReference>
<reference evidence="2" key="1">
    <citation type="submission" date="2021-02" db="EMBL/GenBank/DDBJ databases">
        <title>First Annotated Genome of the Yellow-green Alga Tribonema minus.</title>
        <authorList>
            <person name="Mahan K.M."/>
        </authorList>
    </citation>
    <scope>NUCLEOTIDE SEQUENCE</scope>
    <source>
        <strain evidence="2">UTEX B ZZ1240</strain>
    </source>
</reference>
<keyword evidence="1" id="KW-0677">Repeat</keyword>
<comment type="caution">
    <text evidence="2">The sequence shown here is derived from an EMBL/GenBank/DDBJ whole genome shotgun (WGS) entry which is preliminary data.</text>
</comment>
<dbReference type="Pfam" id="PF02493">
    <property type="entry name" value="MORN"/>
    <property type="match status" value="17"/>
</dbReference>
<dbReference type="AlphaFoldDB" id="A0A835ZJE6"/>
<evidence type="ECO:0000313" key="2">
    <source>
        <dbReference type="EMBL" id="KAG5190083.1"/>
    </source>
</evidence>
<accession>A0A835ZJE6</accession>
<keyword evidence="3" id="KW-1185">Reference proteome</keyword>
<dbReference type="PANTHER" id="PTHR23084:SF263">
    <property type="entry name" value="MORN REPEAT-CONTAINING PROTEIN 1"/>
    <property type="match status" value="1"/>
</dbReference>